<dbReference type="Pfam" id="PF14614">
    <property type="entry name" value="DUF4450"/>
    <property type="match status" value="1"/>
</dbReference>
<reference evidence="1 2" key="1">
    <citation type="journal article" date="2015" name="Int. J. Syst. Evol. Microbiol.">
        <title>Carboxylicivirga linearis sp. nov., isolated from a sea cucumber culture pond.</title>
        <authorList>
            <person name="Wang F.Q."/>
            <person name="Zhou Y.X."/>
            <person name="Lin X.Z."/>
            <person name="Chen G.J."/>
            <person name="Du Z.J."/>
        </authorList>
    </citation>
    <scope>NUCLEOTIDE SEQUENCE [LARGE SCALE GENOMIC DNA]</scope>
    <source>
        <strain evidence="1 2">FB218</strain>
    </source>
</reference>
<dbReference type="RefSeq" id="WP_212215334.1">
    <property type="nucleotide sequence ID" value="NZ_JAGUCO010000003.1"/>
</dbReference>
<name>A0ABS5JT70_9BACT</name>
<evidence type="ECO:0000313" key="2">
    <source>
        <dbReference type="Proteomes" id="UP000708576"/>
    </source>
</evidence>
<dbReference type="InterPro" id="IPR028028">
    <property type="entry name" value="DUF4450"/>
</dbReference>
<dbReference type="EMBL" id="JAGUCO010000003">
    <property type="protein sequence ID" value="MBS2098095.1"/>
    <property type="molecule type" value="Genomic_DNA"/>
</dbReference>
<dbReference type="Proteomes" id="UP000708576">
    <property type="component" value="Unassembled WGS sequence"/>
</dbReference>
<sequence>MKAQQPDVTFLTPKLAGTLRLGIEVNGESKWLADFSSVKKKEKKEETYYILKDAFIGKGEITWMVKSLVDSEGAVMKWFSEKMPDGAKLIWAYGGASNEENVLQPKKNMLLPEYCYQNVFSIEGHSFTLYYGTSRSLRILEVETPPGDKLRLCDANKQANPLQLLNSGKDNNAHVVGASVPLNTTDELYFCVYHLNPKADYNYFMLPQLFEDGYYRVNEETEWMKSTPD</sequence>
<proteinExistence type="predicted"/>
<organism evidence="1 2">
    <name type="scientific">Carboxylicivirga linearis</name>
    <dbReference type="NCBI Taxonomy" id="1628157"/>
    <lineage>
        <taxon>Bacteria</taxon>
        <taxon>Pseudomonadati</taxon>
        <taxon>Bacteroidota</taxon>
        <taxon>Bacteroidia</taxon>
        <taxon>Marinilabiliales</taxon>
        <taxon>Marinilabiliaceae</taxon>
        <taxon>Carboxylicivirga</taxon>
    </lineage>
</organism>
<keyword evidence="2" id="KW-1185">Reference proteome</keyword>
<comment type="caution">
    <text evidence="1">The sequence shown here is derived from an EMBL/GenBank/DDBJ whole genome shotgun (WGS) entry which is preliminary data.</text>
</comment>
<gene>
    <name evidence="1" type="ORF">KEM10_07365</name>
</gene>
<protein>
    <submittedName>
        <fullName evidence="1">DUF4450 domain-containing protein</fullName>
    </submittedName>
</protein>
<accession>A0ABS5JT70</accession>
<evidence type="ECO:0000313" key="1">
    <source>
        <dbReference type="EMBL" id="MBS2098095.1"/>
    </source>
</evidence>